<dbReference type="SUPFAM" id="SSF48264">
    <property type="entry name" value="Cytochrome P450"/>
    <property type="match status" value="1"/>
</dbReference>
<dbReference type="EMBL" id="JABSTR010000007">
    <property type="protein sequence ID" value="KAH9374967.1"/>
    <property type="molecule type" value="Genomic_DNA"/>
</dbReference>
<keyword evidence="2 4" id="KW-0503">Monooxygenase</keyword>
<dbReference type="Gene3D" id="1.10.630.10">
    <property type="entry name" value="Cytochrome P450"/>
    <property type="match status" value="1"/>
</dbReference>
<organism evidence="5 6">
    <name type="scientific">Haemaphysalis longicornis</name>
    <name type="common">Bush tick</name>
    <dbReference type="NCBI Taxonomy" id="44386"/>
    <lineage>
        <taxon>Eukaryota</taxon>
        <taxon>Metazoa</taxon>
        <taxon>Ecdysozoa</taxon>
        <taxon>Arthropoda</taxon>
        <taxon>Chelicerata</taxon>
        <taxon>Arachnida</taxon>
        <taxon>Acari</taxon>
        <taxon>Parasitiformes</taxon>
        <taxon>Ixodida</taxon>
        <taxon>Ixodoidea</taxon>
        <taxon>Ixodidae</taxon>
        <taxon>Haemaphysalinae</taxon>
        <taxon>Haemaphysalis</taxon>
    </lineage>
</organism>
<dbReference type="InterPro" id="IPR002401">
    <property type="entry name" value="Cyt_P450_E_grp-I"/>
</dbReference>
<feature type="binding site" description="axial binding residue" evidence="3">
    <location>
        <position position="18"/>
    </location>
    <ligand>
        <name>heme</name>
        <dbReference type="ChEBI" id="CHEBI:30413"/>
    </ligand>
    <ligandPart>
        <name>Fe</name>
        <dbReference type="ChEBI" id="CHEBI:18248"/>
    </ligandPart>
</feature>
<keyword evidence="4" id="KW-0560">Oxidoreductase</keyword>
<keyword evidence="3 4" id="KW-0349">Heme</keyword>
<comment type="cofactor">
    <cofactor evidence="3">
        <name>heme</name>
        <dbReference type="ChEBI" id="CHEBI:30413"/>
    </cofactor>
</comment>
<keyword evidence="3 4" id="KW-0408">Iron</keyword>
<dbReference type="Proteomes" id="UP000821853">
    <property type="component" value="Chromosome 5"/>
</dbReference>
<dbReference type="GO" id="GO:0004497">
    <property type="term" value="F:monooxygenase activity"/>
    <property type="evidence" value="ECO:0007669"/>
    <property type="project" value="UniProtKB-KW"/>
</dbReference>
<dbReference type="InterPro" id="IPR017972">
    <property type="entry name" value="Cyt_P450_CS"/>
</dbReference>
<dbReference type="PRINTS" id="PR00463">
    <property type="entry name" value="EP450I"/>
</dbReference>
<evidence type="ECO:0000256" key="3">
    <source>
        <dbReference type="PIRSR" id="PIRSR602401-1"/>
    </source>
</evidence>
<reference evidence="5 6" key="1">
    <citation type="journal article" date="2020" name="Cell">
        <title>Large-Scale Comparative Analyses of Tick Genomes Elucidate Their Genetic Diversity and Vector Capacities.</title>
        <authorList>
            <consortium name="Tick Genome and Microbiome Consortium (TIGMIC)"/>
            <person name="Jia N."/>
            <person name="Wang J."/>
            <person name="Shi W."/>
            <person name="Du L."/>
            <person name="Sun Y."/>
            <person name="Zhan W."/>
            <person name="Jiang J.F."/>
            <person name="Wang Q."/>
            <person name="Zhang B."/>
            <person name="Ji P."/>
            <person name="Bell-Sakyi L."/>
            <person name="Cui X.M."/>
            <person name="Yuan T.T."/>
            <person name="Jiang B.G."/>
            <person name="Yang W.F."/>
            <person name="Lam T.T."/>
            <person name="Chang Q.C."/>
            <person name="Ding S.J."/>
            <person name="Wang X.J."/>
            <person name="Zhu J.G."/>
            <person name="Ruan X.D."/>
            <person name="Zhao L."/>
            <person name="Wei J.T."/>
            <person name="Ye R.Z."/>
            <person name="Que T.C."/>
            <person name="Du C.H."/>
            <person name="Zhou Y.H."/>
            <person name="Cheng J.X."/>
            <person name="Dai P.F."/>
            <person name="Guo W.B."/>
            <person name="Han X.H."/>
            <person name="Huang E.J."/>
            <person name="Li L.F."/>
            <person name="Wei W."/>
            <person name="Gao Y.C."/>
            <person name="Liu J.Z."/>
            <person name="Shao H.Z."/>
            <person name="Wang X."/>
            <person name="Wang C.C."/>
            <person name="Yang T.C."/>
            <person name="Huo Q.B."/>
            <person name="Li W."/>
            <person name="Chen H.Y."/>
            <person name="Chen S.E."/>
            <person name="Zhou L.G."/>
            <person name="Ni X.B."/>
            <person name="Tian J.H."/>
            <person name="Sheng Y."/>
            <person name="Liu T."/>
            <person name="Pan Y.S."/>
            <person name="Xia L.Y."/>
            <person name="Li J."/>
            <person name="Zhao F."/>
            <person name="Cao W.C."/>
        </authorList>
    </citation>
    <scope>NUCLEOTIDE SEQUENCE [LARGE SCALE GENOMIC DNA]</scope>
    <source>
        <strain evidence="5">HaeL-2018</strain>
    </source>
</reference>
<comment type="similarity">
    <text evidence="1 4">Belongs to the cytochrome P450 family.</text>
</comment>
<dbReference type="Pfam" id="PF00067">
    <property type="entry name" value="p450"/>
    <property type="match status" value="1"/>
</dbReference>
<evidence type="ECO:0008006" key="7">
    <source>
        <dbReference type="Google" id="ProtNLM"/>
    </source>
</evidence>
<dbReference type="GO" id="GO:0016705">
    <property type="term" value="F:oxidoreductase activity, acting on paired donors, with incorporation or reduction of molecular oxygen"/>
    <property type="evidence" value="ECO:0007669"/>
    <property type="project" value="InterPro"/>
</dbReference>
<evidence type="ECO:0000256" key="1">
    <source>
        <dbReference type="ARBA" id="ARBA00010617"/>
    </source>
</evidence>
<accession>A0A9J6GK27</accession>
<dbReference type="OrthoDB" id="6485116at2759"/>
<keyword evidence="6" id="KW-1185">Reference proteome</keyword>
<evidence type="ECO:0000256" key="4">
    <source>
        <dbReference type="RuleBase" id="RU000461"/>
    </source>
</evidence>
<gene>
    <name evidence="5" type="ORF">HPB48_004413</name>
</gene>
<dbReference type="VEuPathDB" id="VectorBase:HLOH_062784"/>
<evidence type="ECO:0000256" key="2">
    <source>
        <dbReference type="ARBA" id="ARBA00023033"/>
    </source>
</evidence>
<name>A0A9J6GK27_HAELO</name>
<dbReference type="InterPro" id="IPR001128">
    <property type="entry name" value="Cyt_P450"/>
</dbReference>
<protein>
    <recommendedName>
        <fullName evidence="7">Cytochrome P450</fullName>
    </recommendedName>
</protein>
<sequence length="79" mass="9317">MSHKPEFFIPFNTGRRSCPGDTFASMEVFLMITFLLQKYRILLAQPINVDLDSDDVYPFHMRHLKLRFFPRPHGCVSEL</sequence>
<keyword evidence="3 4" id="KW-0479">Metal-binding</keyword>
<dbReference type="GO" id="GO:0020037">
    <property type="term" value="F:heme binding"/>
    <property type="evidence" value="ECO:0007669"/>
    <property type="project" value="InterPro"/>
</dbReference>
<proteinExistence type="inferred from homology"/>
<dbReference type="PROSITE" id="PS00086">
    <property type="entry name" value="CYTOCHROME_P450"/>
    <property type="match status" value="1"/>
</dbReference>
<dbReference type="AlphaFoldDB" id="A0A9J6GK27"/>
<evidence type="ECO:0000313" key="5">
    <source>
        <dbReference type="EMBL" id="KAH9374967.1"/>
    </source>
</evidence>
<evidence type="ECO:0000313" key="6">
    <source>
        <dbReference type="Proteomes" id="UP000821853"/>
    </source>
</evidence>
<dbReference type="InterPro" id="IPR036396">
    <property type="entry name" value="Cyt_P450_sf"/>
</dbReference>
<comment type="caution">
    <text evidence="5">The sequence shown here is derived from an EMBL/GenBank/DDBJ whole genome shotgun (WGS) entry which is preliminary data.</text>
</comment>
<dbReference type="GO" id="GO:0005506">
    <property type="term" value="F:iron ion binding"/>
    <property type="evidence" value="ECO:0007669"/>
    <property type="project" value="InterPro"/>
</dbReference>